<dbReference type="GO" id="GO:0005615">
    <property type="term" value="C:extracellular space"/>
    <property type="evidence" value="ECO:0007669"/>
    <property type="project" value="TreeGrafter"/>
</dbReference>
<evidence type="ECO:0000259" key="15">
    <source>
        <dbReference type="Pfam" id="PF11838"/>
    </source>
</evidence>
<accession>A0A8J7GP30</accession>
<dbReference type="InterPro" id="IPR024571">
    <property type="entry name" value="ERAP1-like_C_dom"/>
</dbReference>
<dbReference type="InterPro" id="IPR045357">
    <property type="entry name" value="Aminopeptidase_N-like_N"/>
</dbReference>
<evidence type="ECO:0000256" key="4">
    <source>
        <dbReference type="ARBA" id="ARBA00012564"/>
    </source>
</evidence>
<dbReference type="FunFam" id="1.10.390.10:FF:000004">
    <property type="entry name" value="Aminopeptidase N"/>
    <property type="match status" value="1"/>
</dbReference>
<evidence type="ECO:0000256" key="11">
    <source>
        <dbReference type="ARBA" id="ARBA00023049"/>
    </source>
</evidence>
<dbReference type="Pfam" id="PF01433">
    <property type="entry name" value="Peptidase_M1"/>
    <property type="match status" value="1"/>
</dbReference>
<organism evidence="17 18">
    <name type="scientific">Longispora fulva</name>
    <dbReference type="NCBI Taxonomy" id="619741"/>
    <lineage>
        <taxon>Bacteria</taxon>
        <taxon>Bacillati</taxon>
        <taxon>Actinomycetota</taxon>
        <taxon>Actinomycetes</taxon>
        <taxon>Micromonosporales</taxon>
        <taxon>Micromonosporaceae</taxon>
        <taxon>Longispora</taxon>
    </lineage>
</organism>
<keyword evidence="8" id="KW-0479">Metal-binding</keyword>
<sequence length="852" mass="93755">MAGTRNLAQTEAVERARLLEVLSYDISLDLTDGGGKPGDRVYRSRSEIHFTCSEPGADTFIEAAADSIESATLNGVELDLTGWSGEKGLVVPGLAADNILVVVGQFLYSNSGMGLHKFVDPVDGEVYLYSQFETADAQRTYACFDQPDLKSVATWHVTAPQHWKLISNAPIASVEDHETGAKVTHFEQGAKMSTYINALCAGPYHEVKSEHDGIDLGLYCRQSLKEHFDPEDILLITRQGFDFFHEQFGVRYPLPKYDQIFVPEYNAGAMENFGCVTFAEDSYVFRSAVTDFEYEQRANTILHEMAHMWFGDLVTMQWWDDLWLNESFAEWASHWCNAKATRFTDAWTTFLSARKAWGYRQDQMSSTHPVYCDTPDVEAVEVNFDGITYAKGASVLKQLVAYVGEEPFVAGLRQYFAKNAWGNATFGDLLGALEEASGRKLGEFAAQWLETSQVNTLRPTVAVDADGNYTSVVIHQTAPEDYPTLRNHRIAVGLYDLVGSDLVLRDRIELDVAGEATSVDALVGVRQPDVLLLNEDDLTYAKTRFDERSAATVLEHIAGFSSSLSRGLTWASAWDALRDGELPARDYVRQVAKGLPAETDINLVTVISRQVNTTLSAYADPAWIAEGYELIASTARETVAAAAPGSGLQLAWARLYANTARSTADLDALRGWLDGTGVPEGLAIDTGLRWHLLQSLTANGRATDADIEAELDRDPTATGKQEAVMARALIPTAEAKAAAWAQLTGEGDLTNMQARFLVFGFQHPTQVELTAPYSERFFADVARIWELRDGDIAQMFAVFGYPKLQISDETIAASDAWLADASHPSSLRRLIAEGRDDVLRALAARKTDAAAA</sequence>
<dbReference type="InterPro" id="IPR027268">
    <property type="entry name" value="Peptidase_M4/M1_CTD_sf"/>
</dbReference>
<proteinExistence type="inferred from homology"/>
<keyword evidence="18" id="KW-1185">Reference proteome</keyword>
<feature type="domain" description="ERAP1-like C-terminal" evidence="15">
    <location>
        <begin position="531"/>
        <end position="839"/>
    </location>
</feature>
<dbReference type="GO" id="GO:0005737">
    <property type="term" value="C:cytoplasm"/>
    <property type="evidence" value="ECO:0007669"/>
    <property type="project" value="TreeGrafter"/>
</dbReference>
<evidence type="ECO:0000256" key="1">
    <source>
        <dbReference type="ARBA" id="ARBA00000098"/>
    </source>
</evidence>
<evidence type="ECO:0000256" key="6">
    <source>
        <dbReference type="ARBA" id="ARBA00022438"/>
    </source>
</evidence>
<dbReference type="GO" id="GO:0043171">
    <property type="term" value="P:peptide catabolic process"/>
    <property type="evidence" value="ECO:0007669"/>
    <property type="project" value="TreeGrafter"/>
</dbReference>
<dbReference type="InterPro" id="IPR001930">
    <property type="entry name" value="Peptidase_M1"/>
</dbReference>
<keyword evidence="10" id="KW-0862">Zinc</keyword>
<evidence type="ECO:0000256" key="8">
    <source>
        <dbReference type="ARBA" id="ARBA00022723"/>
    </source>
</evidence>
<dbReference type="PANTHER" id="PTHR11533:SF174">
    <property type="entry name" value="PUROMYCIN-SENSITIVE AMINOPEPTIDASE-RELATED"/>
    <property type="match status" value="1"/>
</dbReference>
<dbReference type="AlphaFoldDB" id="A0A8J7GP30"/>
<dbReference type="GO" id="GO:0016020">
    <property type="term" value="C:membrane"/>
    <property type="evidence" value="ECO:0007669"/>
    <property type="project" value="TreeGrafter"/>
</dbReference>
<evidence type="ECO:0000256" key="9">
    <source>
        <dbReference type="ARBA" id="ARBA00022801"/>
    </source>
</evidence>
<dbReference type="PANTHER" id="PTHR11533">
    <property type="entry name" value="PROTEASE M1 ZINC METALLOPROTEASE"/>
    <property type="match status" value="1"/>
</dbReference>
<dbReference type="EC" id="3.4.11.2" evidence="4"/>
<comment type="caution">
    <text evidence="17">The sequence shown here is derived from an EMBL/GenBank/DDBJ whole genome shotgun (WGS) entry which is preliminary data.</text>
</comment>
<dbReference type="InterPro" id="IPR014782">
    <property type="entry name" value="Peptidase_M1_dom"/>
</dbReference>
<dbReference type="GO" id="GO:0008270">
    <property type="term" value="F:zinc ion binding"/>
    <property type="evidence" value="ECO:0007669"/>
    <property type="project" value="InterPro"/>
</dbReference>
<keyword evidence="9 17" id="KW-0378">Hydrolase</keyword>
<dbReference type="Proteomes" id="UP000622552">
    <property type="component" value="Unassembled WGS sequence"/>
</dbReference>
<evidence type="ECO:0000259" key="14">
    <source>
        <dbReference type="Pfam" id="PF01433"/>
    </source>
</evidence>
<evidence type="ECO:0000259" key="16">
    <source>
        <dbReference type="Pfam" id="PF17900"/>
    </source>
</evidence>
<dbReference type="InterPro" id="IPR042097">
    <property type="entry name" value="Aminopeptidase_N-like_N_sf"/>
</dbReference>
<dbReference type="NCBIfam" id="TIGR02412">
    <property type="entry name" value="pepN_strep_liv"/>
    <property type="match status" value="1"/>
</dbReference>
<dbReference type="PRINTS" id="PR00756">
    <property type="entry name" value="ALADIPTASE"/>
</dbReference>
<comment type="catalytic activity">
    <reaction evidence="1">
        <text>Release of an N-terminal amino acid, Xaa-|-Yaa- from a peptide, amide or arylamide. Xaa is preferably Ala, but may be most amino acids including Pro (slow action). When a terminal hydrophobic residue is followed by a prolyl residue, the two may be released as an intact Xaa-Pro dipeptide.</text>
        <dbReference type="EC" id="3.4.11.2"/>
    </reaction>
</comment>
<dbReference type="EMBL" id="JADOUF010000001">
    <property type="protein sequence ID" value="MBG6140752.1"/>
    <property type="molecule type" value="Genomic_DNA"/>
</dbReference>
<dbReference type="Gene3D" id="2.60.40.1730">
    <property type="entry name" value="tricorn interacting facor f3 domain"/>
    <property type="match status" value="1"/>
</dbReference>
<dbReference type="GO" id="GO:0006508">
    <property type="term" value="P:proteolysis"/>
    <property type="evidence" value="ECO:0007669"/>
    <property type="project" value="UniProtKB-KW"/>
</dbReference>
<dbReference type="SUPFAM" id="SSF63737">
    <property type="entry name" value="Leukotriene A4 hydrolase N-terminal domain"/>
    <property type="match status" value="1"/>
</dbReference>
<evidence type="ECO:0000256" key="13">
    <source>
        <dbReference type="ARBA" id="ARBA00031533"/>
    </source>
</evidence>
<dbReference type="GO" id="GO:0070006">
    <property type="term" value="F:metalloaminopeptidase activity"/>
    <property type="evidence" value="ECO:0007669"/>
    <property type="project" value="TreeGrafter"/>
</dbReference>
<dbReference type="InterPro" id="IPR050344">
    <property type="entry name" value="Peptidase_M1_aminopeptidases"/>
</dbReference>
<dbReference type="CDD" id="cd09602">
    <property type="entry name" value="M1_APN"/>
    <property type="match status" value="1"/>
</dbReference>
<reference evidence="17" key="1">
    <citation type="submission" date="2020-11" db="EMBL/GenBank/DDBJ databases">
        <title>Sequencing the genomes of 1000 actinobacteria strains.</title>
        <authorList>
            <person name="Klenk H.-P."/>
        </authorList>
    </citation>
    <scope>NUCLEOTIDE SEQUENCE</scope>
    <source>
        <strain evidence="17">DSM 45356</strain>
    </source>
</reference>
<dbReference type="GO" id="GO:0042277">
    <property type="term" value="F:peptide binding"/>
    <property type="evidence" value="ECO:0007669"/>
    <property type="project" value="TreeGrafter"/>
</dbReference>
<evidence type="ECO:0000256" key="2">
    <source>
        <dbReference type="ARBA" id="ARBA00001947"/>
    </source>
</evidence>
<dbReference type="RefSeq" id="WP_197007266.1">
    <property type="nucleotide sequence ID" value="NZ_BONS01000019.1"/>
</dbReference>
<dbReference type="Pfam" id="PF17900">
    <property type="entry name" value="Peptidase_M1_N"/>
    <property type="match status" value="1"/>
</dbReference>
<dbReference type="SUPFAM" id="SSF55486">
    <property type="entry name" value="Metalloproteases ('zincins'), catalytic domain"/>
    <property type="match status" value="1"/>
</dbReference>
<evidence type="ECO:0000256" key="5">
    <source>
        <dbReference type="ARBA" id="ARBA00015611"/>
    </source>
</evidence>
<protein>
    <recommendedName>
        <fullName evidence="5">Aminopeptidase N</fullName>
        <ecNumber evidence="4">3.4.11.2</ecNumber>
    </recommendedName>
    <alternativeName>
        <fullName evidence="12">Alanine aminopeptidase</fullName>
    </alternativeName>
    <alternativeName>
        <fullName evidence="13">Lysyl aminopeptidase</fullName>
    </alternativeName>
</protein>
<feature type="domain" description="Aminopeptidase N-like N-terminal" evidence="16">
    <location>
        <begin position="109"/>
        <end position="196"/>
    </location>
</feature>
<keyword evidence="7" id="KW-0645">Protease</keyword>
<feature type="domain" description="Peptidase M1 membrane alanine aminopeptidase" evidence="14">
    <location>
        <begin position="237"/>
        <end position="448"/>
    </location>
</feature>
<keyword evidence="6 17" id="KW-0031">Aminopeptidase</keyword>
<gene>
    <name evidence="17" type="ORF">IW245_006946</name>
</gene>
<comment type="similarity">
    <text evidence="3">Belongs to the peptidase M1 family.</text>
</comment>
<keyword evidence="11" id="KW-0482">Metalloprotease</keyword>
<comment type="cofactor">
    <cofactor evidence="2">
        <name>Zn(2+)</name>
        <dbReference type="ChEBI" id="CHEBI:29105"/>
    </cofactor>
</comment>
<evidence type="ECO:0000256" key="10">
    <source>
        <dbReference type="ARBA" id="ARBA00022833"/>
    </source>
</evidence>
<evidence type="ECO:0000313" key="18">
    <source>
        <dbReference type="Proteomes" id="UP000622552"/>
    </source>
</evidence>
<evidence type="ECO:0000256" key="12">
    <source>
        <dbReference type="ARBA" id="ARBA00029811"/>
    </source>
</evidence>
<dbReference type="InterPro" id="IPR012778">
    <property type="entry name" value="Pept_M1_aminopeptidase"/>
</dbReference>
<dbReference type="Pfam" id="PF11838">
    <property type="entry name" value="ERAP1_C"/>
    <property type="match status" value="1"/>
</dbReference>
<evidence type="ECO:0000256" key="7">
    <source>
        <dbReference type="ARBA" id="ARBA00022670"/>
    </source>
</evidence>
<evidence type="ECO:0000256" key="3">
    <source>
        <dbReference type="ARBA" id="ARBA00010136"/>
    </source>
</evidence>
<name>A0A8J7GP30_9ACTN</name>
<evidence type="ECO:0000313" key="17">
    <source>
        <dbReference type="EMBL" id="MBG6140752.1"/>
    </source>
</evidence>
<dbReference type="GO" id="GO:0016285">
    <property type="term" value="F:alanyl aminopeptidase activity"/>
    <property type="evidence" value="ECO:0007669"/>
    <property type="project" value="UniProtKB-EC"/>
</dbReference>
<dbReference type="Gene3D" id="1.10.390.10">
    <property type="entry name" value="Neutral Protease Domain 2"/>
    <property type="match status" value="1"/>
</dbReference>